<dbReference type="EMBL" id="QHHQ01000003">
    <property type="protein sequence ID" value="RAI01048.1"/>
    <property type="molecule type" value="Genomic_DNA"/>
</dbReference>
<dbReference type="InterPro" id="IPR036388">
    <property type="entry name" value="WH-like_DNA-bd_sf"/>
</dbReference>
<proteinExistence type="predicted"/>
<dbReference type="InterPro" id="IPR036390">
    <property type="entry name" value="WH_DNA-bd_sf"/>
</dbReference>
<protein>
    <submittedName>
        <fullName evidence="5">MarR family transcriptional regulator</fullName>
    </submittedName>
</protein>
<reference evidence="5 6" key="1">
    <citation type="submission" date="2018-05" db="EMBL/GenBank/DDBJ databases">
        <title>Acuticoccus sediminis sp. nov., isolated from deep-sea sediment of Indian Ocean.</title>
        <authorList>
            <person name="Liu X."/>
            <person name="Lai Q."/>
            <person name="Du Y."/>
            <person name="Sun F."/>
            <person name="Zhang X."/>
            <person name="Wang S."/>
            <person name="Shao Z."/>
        </authorList>
    </citation>
    <scope>NUCLEOTIDE SEQUENCE [LARGE SCALE GENOMIC DNA]</scope>
    <source>
        <strain evidence="5 6">PTG4-2</strain>
    </source>
</reference>
<evidence type="ECO:0000259" key="4">
    <source>
        <dbReference type="PROSITE" id="PS50995"/>
    </source>
</evidence>
<dbReference type="AlphaFoldDB" id="A0A8B2NZ15"/>
<evidence type="ECO:0000256" key="2">
    <source>
        <dbReference type="ARBA" id="ARBA00023125"/>
    </source>
</evidence>
<dbReference type="PRINTS" id="PR00598">
    <property type="entry name" value="HTHMARR"/>
</dbReference>
<dbReference type="PANTHER" id="PTHR42756:SF1">
    <property type="entry name" value="TRANSCRIPTIONAL REPRESSOR OF EMRAB OPERON"/>
    <property type="match status" value="1"/>
</dbReference>
<dbReference type="SMART" id="SM00347">
    <property type="entry name" value="HTH_MARR"/>
    <property type="match status" value="1"/>
</dbReference>
<dbReference type="Pfam" id="PF01047">
    <property type="entry name" value="MarR"/>
    <property type="match status" value="1"/>
</dbReference>
<dbReference type="InterPro" id="IPR000835">
    <property type="entry name" value="HTH_MarR-typ"/>
</dbReference>
<keyword evidence="3" id="KW-0804">Transcription</keyword>
<evidence type="ECO:0000256" key="3">
    <source>
        <dbReference type="ARBA" id="ARBA00023163"/>
    </source>
</evidence>
<keyword evidence="2" id="KW-0238">DNA-binding</keyword>
<evidence type="ECO:0000313" key="5">
    <source>
        <dbReference type="EMBL" id="RAI01048.1"/>
    </source>
</evidence>
<dbReference type="InterPro" id="IPR023187">
    <property type="entry name" value="Tscrpt_reg_MarR-type_CS"/>
</dbReference>
<dbReference type="Proteomes" id="UP000249590">
    <property type="component" value="Unassembled WGS sequence"/>
</dbReference>
<comment type="caution">
    <text evidence="5">The sequence shown here is derived from an EMBL/GenBank/DDBJ whole genome shotgun (WGS) entry which is preliminary data.</text>
</comment>
<dbReference type="PROSITE" id="PS50995">
    <property type="entry name" value="HTH_MARR_2"/>
    <property type="match status" value="1"/>
</dbReference>
<evidence type="ECO:0000256" key="1">
    <source>
        <dbReference type="ARBA" id="ARBA00023015"/>
    </source>
</evidence>
<dbReference type="PANTHER" id="PTHR42756">
    <property type="entry name" value="TRANSCRIPTIONAL REGULATOR, MARR"/>
    <property type="match status" value="1"/>
</dbReference>
<dbReference type="OrthoDB" id="511972at2"/>
<name>A0A8B2NZ15_9HYPH</name>
<keyword evidence="1" id="KW-0805">Transcription regulation</keyword>
<dbReference type="Gene3D" id="1.10.10.10">
    <property type="entry name" value="Winged helix-like DNA-binding domain superfamily/Winged helix DNA-binding domain"/>
    <property type="match status" value="1"/>
</dbReference>
<sequence length="144" mass="16410">MNVPFDRRESTGYVVNHLARLMARGLTRRIAPLGLSTGEFPVLLELWERDGQTQAELIQRLDVEQATMANTLRRMERDGLIVRRPHETDRRAQTVNLTEYAKSLEAQAKGAAHAQNDEALRDFTDEERRALVGLIQRAIANCQE</sequence>
<evidence type="ECO:0000313" key="6">
    <source>
        <dbReference type="Proteomes" id="UP000249590"/>
    </source>
</evidence>
<feature type="domain" description="HTH marR-type" evidence="4">
    <location>
        <begin position="8"/>
        <end position="140"/>
    </location>
</feature>
<dbReference type="GO" id="GO:0003700">
    <property type="term" value="F:DNA-binding transcription factor activity"/>
    <property type="evidence" value="ECO:0007669"/>
    <property type="project" value="InterPro"/>
</dbReference>
<dbReference type="GO" id="GO:0003677">
    <property type="term" value="F:DNA binding"/>
    <property type="evidence" value="ECO:0007669"/>
    <property type="project" value="UniProtKB-KW"/>
</dbReference>
<dbReference type="PROSITE" id="PS01117">
    <property type="entry name" value="HTH_MARR_1"/>
    <property type="match status" value="1"/>
</dbReference>
<accession>A0A8B2NZ15</accession>
<gene>
    <name evidence="5" type="ORF">DLJ53_17675</name>
</gene>
<keyword evidence="6" id="KW-1185">Reference proteome</keyword>
<dbReference type="RefSeq" id="WP_111347607.1">
    <property type="nucleotide sequence ID" value="NZ_QHHQ01000003.1"/>
</dbReference>
<organism evidence="5 6">
    <name type="scientific">Acuticoccus sediminis</name>
    <dbReference type="NCBI Taxonomy" id="2184697"/>
    <lineage>
        <taxon>Bacteria</taxon>
        <taxon>Pseudomonadati</taxon>
        <taxon>Pseudomonadota</taxon>
        <taxon>Alphaproteobacteria</taxon>
        <taxon>Hyphomicrobiales</taxon>
        <taxon>Amorphaceae</taxon>
        <taxon>Acuticoccus</taxon>
    </lineage>
</organism>
<dbReference type="SUPFAM" id="SSF46785">
    <property type="entry name" value="Winged helix' DNA-binding domain"/>
    <property type="match status" value="1"/>
</dbReference>